<protein>
    <submittedName>
        <fullName evidence="2">Uncharacterized protein</fullName>
    </submittedName>
</protein>
<dbReference type="GO" id="GO:0015031">
    <property type="term" value="P:protein transport"/>
    <property type="evidence" value="ECO:0007669"/>
    <property type="project" value="InterPro"/>
</dbReference>
<evidence type="ECO:0000313" key="2">
    <source>
        <dbReference type="EMBL" id="CAL1386660.1"/>
    </source>
</evidence>
<keyword evidence="3" id="KW-1185">Reference proteome</keyword>
<name>A0AAV2EMG3_9ROSI</name>
<dbReference type="PANTHER" id="PTHR12161">
    <property type="entry name" value="IST1 FAMILY MEMBER"/>
    <property type="match status" value="1"/>
</dbReference>
<comment type="similarity">
    <text evidence="1">Belongs to the IST1 family.</text>
</comment>
<reference evidence="2 3" key="1">
    <citation type="submission" date="2024-04" db="EMBL/GenBank/DDBJ databases">
        <authorList>
            <person name="Fracassetti M."/>
        </authorList>
    </citation>
    <scope>NUCLEOTIDE SEQUENCE [LARGE SCALE GENOMIC DNA]</scope>
</reference>
<evidence type="ECO:0000256" key="1">
    <source>
        <dbReference type="ARBA" id="ARBA00005536"/>
    </source>
</evidence>
<proteinExistence type="inferred from homology"/>
<dbReference type="Pfam" id="PF03398">
    <property type="entry name" value="Ist1"/>
    <property type="match status" value="1"/>
</dbReference>
<accession>A0AAV2EMG3</accession>
<sequence length="117" mass="13445">MANFSYICRHVDCPWEINKVVSTLAFAATRCPDLLELWIIRQLFFERYGEFYDIAAVETVEGLHGSCVDLEVAERMEWKHARVPYDTTLCKVCAIVKPRKEDVGARDEENSTGATER</sequence>
<dbReference type="Gene3D" id="1.20.1260.60">
    <property type="entry name" value="Vacuolar protein sorting-associated protein Ist1"/>
    <property type="match status" value="1"/>
</dbReference>
<dbReference type="InterPro" id="IPR042277">
    <property type="entry name" value="IST1-like"/>
</dbReference>
<dbReference type="AlphaFoldDB" id="A0AAV2EMG3"/>
<dbReference type="PANTHER" id="PTHR12161:SF44">
    <property type="entry name" value="REGULATOR OF VPS4 ACTIVITY IN THE MVB PATHWAY PROTEIN"/>
    <property type="match status" value="1"/>
</dbReference>
<dbReference type="InterPro" id="IPR005061">
    <property type="entry name" value="Ist1"/>
</dbReference>
<dbReference type="Proteomes" id="UP001497516">
    <property type="component" value="Chromosome 5"/>
</dbReference>
<organism evidence="2 3">
    <name type="scientific">Linum trigynum</name>
    <dbReference type="NCBI Taxonomy" id="586398"/>
    <lineage>
        <taxon>Eukaryota</taxon>
        <taxon>Viridiplantae</taxon>
        <taxon>Streptophyta</taxon>
        <taxon>Embryophyta</taxon>
        <taxon>Tracheophyta</taxon>
        <taxon>Spermatophyta</taxon>
        <taxon>Magnoliopsida</taxon>
        <taxon>eudicotyledons</taxon>
        <taxon>Gunneridae</taxon>
        <taxon>Pentapetalae</taxon>
        <taxon>rosids</taxon>
        <taxon>fabids</taxon>
        <taxon>Malpighiales</taxon>
        <taxon>Linaceae</taxon>
        <taxon>Linum</taxon>
    </lineage>
</organism>
<dbReference type="EMBL" id="OZ034818">
    <property type="protein sequence ID" value="CAL1386660.1"/>
    <property type="molecule type" value="Genomic_DNA"/>
</dbReference>
<evidence type="ECO:0000313" key="3">
    <source>
        <dbReference type="Proteomes" id="UP001497516"/>
    </source>
</evidence>
<gene>
    <name evidence="2" type="ORF">LTRI10_LOCUS27696</name>
</gene>